<dbReference type="EMBL" id="LAZR01043607">
    <property type="protein sequence ID" value="KKL06674.1"/>
    <property type="molecule type" value="Genomic_DNA"/>
</dbReference>
<sequence length="70" mass="8092">MSDREYCMVKDCNGILLPVDRVVELGFTPCEALANRVMGNIFTYTDYERLTQKKGIIRIWVCKKCGEEVK</sequence>
<name>A0A0F9AAU6_9ZZZZ</name>
<comment type="caution">
    <text evidence="1">The sequence shown here is derived from an EMBL/GenBank/DDBJ whole genome shotgun (WGS) entry which is preliminary data.</text>
</comment>
<gene>
    <name evidence="1" type="ORF">LCGC14_2593660</name>
</gene>
<accession>A0A0F9AAU6</accession>
<organism evidence="1">
    <name type="scientific">marine sediment metagenome</name>
    <dbReference type="NCBI Taxonomy" id="412755"/>
    <lineage>
        <taxon>unclassified sequences</taxon>
        <taxon>metagenomes</taxon>
        <taxon>ecological metagenomes</taxon>
    </lineage>
</organism>
<protein>
    <submittedName>
        <fullName evidence="1">Uncharacterized protein</fullName>
    </submittedName>
</protein>
<proteinExistence type="predicted"/>
<reference evidence="1" key="1">
    <citation type="journal article" date="2015" name="Nature">
        <title>Complex archaea that bridge the gap between prokaryotes and eukaryotes.</title>
        <authorList>
            <person name="Spang A."/>
            <person name="Saw J.H."/>
            <person name="Jorgensen S.L."/>
            <person name="Zaremba-Niedzwiedzka K."/>
            <person name="Martijn J."/>
            <person name="Lind A.E."/>
            <person name="van Eijk R."/>
            <person name="Schleper C."/>
            <person name="Guy L."/>
            <person name="Ettema T.J."/>
        </authorList>
    </citation>
    <scope>NUCLEOTIDE SEQUENCE</scope>
</reference>
<evidence type="ECO:0000313" key="1">
    <source>
        <dbReference type="EMBL" id="KKL06674.1"/>
    </source>
</evidence>
<dbReference type="AlphaFoldDB" id="A0A0F9AAU6"/>